<dbReference type="Pfam" id="PF10974">
    <property type="entry name" value="DUF2804"/>
    <property type="match status" value="1"/>
</dbReference>
<protein>
    <submittedName>
        <fullName evidence="1">DUF2804 domain-containing protein</fullName>
    </submittedName>
</protein>
<accession>A0A9D9H6D7</accession>
<gene>
    <name evidence="1" type="ORF">IAC42_03225</name>
</gene>
<dbReference type="InterPro" id="IPR021243">
    <property type="entry name" value="DUF2804"/>
</dbReference>
<evidence type="ECO:0000313" key="2">
    <source>
        <dbReference type="Proteomes" id="UP000823633"/>
    </source>
</evidence>
<dbReference type="EMBL" id="JADIMU010000020">
    <property type="protein sequence ID" value="MBO8442755.1"/>
    <property type="molecule type" value="Genomic_DNA"/>
</dbReference>
<name>A0A9D9H6D7_9SPIR</name>
<dbReference type="AlphaFoldDB" id="A0A9D9H6D7"/>
<reference evidence="1" key="2">
    <citation type="journal article" date="2021" name="PeerJ">
        <title>Extensive microbial diversity within the chicken gut microbiome revealed by metagenomics and culture.</title>
        <authorList>
            <person name="Gilroy R."/>
            <person name="Ravi A."/>
            <person name="Getino M."/>
            <person name="Pursley I."/>
            <person name="Horton D.L."/>
            <person name="Alikhan N.F."/>
            <person name="Baker D."/>
            <person name="Gharbi K."/>
            <person name="Hall N."/>
            <person name="Watson M."/>
            <person name="Adriaenssens E.M."/>
            <person name="Foster-Nyarko E."/>
            <person name="Jarju S."/>
            <person name="Secka A."/>
            <person name="Antonio M."/>
            <person name="Oren A."/>
            <person name="Chaudhuri R.R."/>
            <person name="La Ragione R."/>
            <person name="Hildebrand F."/>
            <person name="Pallen M.J."/>
        </authorList>
    </citation>
    <scope>NUCLEOTIDE SEQUENCE</scope>
    <source>
        <strain evidence="1">11167</strain>
    </source>
</reference>
<reference evidence="1" key="1">
    <citation type="submission" date="2020-10" db="EMBL/GenBank/DDBJ databases">
        <authorList>
            <person name="Gilroy R."/>
        </authorList>
    </citation>
    <scope>NUCLEOTIDE SEQUENCE</scope>
    <source>
        <strain evidence="1">11167</strain>
    </source>
</reference>
<organism evidence="1 2">
    <name type="scientific">Candidatus Aphodenecus pullistercoris</name>
    <dbReference type="NCBI Taxonomy" id="2840669"/>
    <lineage>
        <taxon>Bacteria</taxon>
        <taxon>Pseudomonadati</taxon>
        <taxon>Spirochaetota</taxon>
        <taxon>Spirochaetia</taxon>
        <taxon>Spirochaetales</taxon>
        <taxon>Candidatus Aphodenecus</taxon>
    </lineage>
</organism>
<proteinExistence type="predicted"/>
<dbReference type="PANTHER" id="PTHR35868">
    <property type="entry name" value="DUF2804 DOMAIN-CONTAINING PROTEIN-RELATED"/>
    <property type="match status" value="1"/>
</dbReference>
<comment type="caution">
    <text evidence="1">The sequence shown here is derived from an EMBL/GenBank/DDBJ whole genome shotgun (WGS) entry which is preliminary data.</text>
</comment>
<dbReference type="Proteomes" id="UP000823633">
    <property type="component" value="Unassembled WGS sequence"/>
</dbReference>
<sequence>MNQHEIVQKTTLLRRDGSLAECGWARHPYFAYRRDYVKGPLWLRLKEWDYYAILDEKAGFWCALTYSDLGYAGLFAVAYVDLTLGKAVQCDSIRLLSRHRSGLGTSSTDDGSSTYCDKDGKLTLTFIRRGDLRHIIFNAPDLVLPDGRRGLLGDFSLYQNREKESINIASSWAEDRKAFYLNEKVVGMRAVDGFIRRGGHKSDLSQDGALAILDWGRGRWTRENTWYWASATGVRDGKILGLNLGYGFSDRSSATENAFFIDDRLVKLGQVTFEYGSDLMKDWRMKDDEGRLDLVFTPCTPRTSRFNVLVILSDQKQYFGTFSGTLIDDDGSPVHLDGLCGFAEIVHNKW</sequence>
<dbReference type="PANTHER" id="PTHR35868:SF3">
    <property type="entry name" value="DUF2804 DOMAIN-CONTAINING PROTEIN"/>
    <property type="match status" value="1"/>
</dbReference>
<evidence type="ECO:0000313" key="1">
    <source>
        <dbReference type="EMBL" id="MBO8442755.1"/>
    </source>
</evidence>